<keyword evidence="2" id="KW-1185">Reference proteome</keyword>
<evidence type="ECO:0000313" key="2">
    <source>
        <dbReference type="Proteomes" id="UP000617340"/>
    </source>
</evidence>
<name>A0A834MYQ9_VESGE</name>
<proteinExistence type="predicted"/>
<gene>
    <name evidence="1" type="ORF">HZH68_012626</name>
</gene>
<evidence type="ECO:0000313" key="1">
    <source>
        <dbReference type="EMBL" id="KAF7388684.1"/>
    </source>
</evidence>
<organism evidence="1 2">
    <name type="scientific">Vespula germanica</name>
    <name type="common">German yellow jacket</name>
    <name type="synonym">Paravespula germanica</name>
    <dbReference type="NCBI Taxonomy" id="30212"/>
    <lineage>
        <taxon>Eukaryota</taxon>
        <taxon>Metazoa</taxon>
        <taxon>Ecdysozoa</taxon>
        <taxon>Arthropoda</taxon>
        <taxon>Hexapoda</taxon>
        <taxon>Insecta</taxon>
        <taxon>Pterygota</taxon>
        <taxon>Neoptera</taxon>
        <taxon>Endopterygota</taxon>
        <taxon>Hymenoptera</taxon>
        <taxon>Apocrita</taxon>
        <taxon>Aculeata</taxon>
        <taxon>Vespoidea</taxon>
        <taxon>Vespidae</taxon>
        <taxon>Vespinae</taxon>
        <taxon>Vespula</taxon>
    </lineage>
</organism>
<sequence>MNIMALNLSIALMLDTRSRPNLSQIKTWVSDEFQENSYNLMNNKIFGKTMENVCNRKDIKQDAQWDSGMQAF</sequence>
<comment type="caution">
    <text evidence="1">The sequence shown here is derived from an EMBL/GenBank/DDBJ whole genome shotgun (WGS) entry which is preliminary data.</text>
</comment>
<accession>A0A834MYQ9</accession>
<dbReference type="AlphaFoldDB" id="A0A834MYQ9"/>
<dbReference type="Proteomes" id="UP000617340">
    <property type="component" value="Unassembled WGS sequence"/>
</dbReference>
<reference evidence="1" key="1">
    <citation type="journal article" date="2020" name="G3 (Bethesda)">
        <title>High-Quality Assemblies for Three Invasive Social Wasps from the &lt;i&gt;Vespula&lt;/i&gt; Genus.</title>
        <authorList>
            <person name="Harrop T.W.R."/>
            <person name="Guhlin J."/>
            <person name="McLaughlin G.M."/>
            <person name="Permina E."/>
            <person name="Stockwell P."/>
            <person name="Gilligan J."/>
            <person name="Le Lec M.F."/>
            <person name="Gruber M.A.M."/>
            <person name="Quinn O."/>
            <person name="Lovegrove M."/>
            <person name="Duncan E.J."/>
            <person name="Remnant E.J."/>
            <person name="Van Eeckhoven J."/>
            <person name="Graham B."/>
            <person name="Knapp R.A."/>
            <person name="Langford K.W."/>
            <person name="Kronenberg Z."/>
            <person name="Press M.O."/>
            <person name="Eacker S.M."/>
            <person name="Wilson-Rankin E.E."/>
            <person name="Purcell J."/>
            <person name="Lester P.J."/>
            <person name="Dearden P.K."/>
        </authorList>
    </citation>
    <scope>NUCLEOTIDE SEQUENCE</scope>
    <source>
        <strain evidence="1">Linc-1</strain>
    </source>
</reference>
<protein>
    <submittedName>
        <fullName evidence="1">Uncharacterized protein</fullName>
    </submittedName>
</protein>
<dbReference type="EMBL" id="JACSDZ010000013">
    <property type="protein sequence ID" value="KAF7388684.1"/>
    <property type="molecule type" value="Genomic_DNA"/>
</dbReference>